<feature type="transmembrane region" description="Helical" evidence="1">
    <location>
        <begin position="12"/>
        <end position="33"/>
    </location>
</feature>
<protein>
    <submittedName>
        <fullName evidence="2">Uncharacterized protein</fullName>
    </submittedName>
</protein>
<gene>
    <name evidence="2" type="ORF">C8C77_11444</name>
</gene>
<feature type="transmembrane region" description="Helical" evidence="1">
    <location>
        <begin position="45"/>
        <end position="65"/>
    </location>
</feature>
<feature type="transmembrane region" description="Helical" evidence="1">
    <location>
        <begin position="98"/>
        <end position="118"/>
    </location>
</feature>
<feature type="transmembrane region" description="Helical" evidence="1">
    <location>
        <begin position="187"/>
        <end position="208"/>
    </location>
</feature>
<sequence length="277" mass="32972">MKAKEYNFKYRYLYPMLGVLLYFILSLMSFYLIEVEFELMQLNNSLYLLFFLFLVEAVLHSNAALEVKIPALTFVVEFAVYLLAVIIFSGRYQGLTAIFTLANLDLFLFWLFSIFIWYQAAELCRIFEYFRKDFDKIYDRSSENWNLEEFRRLLDYPIIWPRLTRKISWLNLPLFIIWAAVGEMNSTIIFLTIIFLVIEVFLLALTYLDKKTVDWRVNRIKEPAAIKSGWRKFLLLFIISALLLAFLLPANYQPLPMDRINSFIVQRLALTEMPEIN</sequence>
<name>A0A4R7YXZ4_9FIRM</name>
<keyword evidence="1" id="KW-0812">Transmembrane</keyword>
<proteinExistence type="predicted"/>
<dbReference type="EMBL" id="SODA01000014">
    <property type="protein sequence ID" value="TDW02955.1"/>
    <property type="molecule type" value="Genomic_DNA"/>
</dbReference>
<organism evidence="2 3">
    <name type="scientific">Halanaerobium saccharolyticum</name>
    <dbReference type="NCBI Taxonomy" id="43595"/>
    <lineage>
        <taxon>Bacteria</taxon>
        <taxon>Bacillati</taxon>
        <taxon>Bacillota</taxon>
        <taxon>Clostridia</taxon>
        <taxon>Halanaerobiales</taxon>
        <taxon>Halanaerobiaceae</taxon>
        <taxon>Halanaerobium</taxon>
    </lineage>
</organism>
<comment type="caution">
    <text evidence="2">The sequence shown here is derived from an EMBL/GenBank/DDBJ whole genome shotgun (WGS) entry which is preliminary data.</text>
</comment>
<keyword evidence="1" id="KW-0472">Membrane</keyword>
<evidence type="ECO:0000313" key="2">
    <source>
        <dbReference type="EMBL" id="TDW02955.1"/>
    </source>
</evidence>
<evidence type="ECO:0000313" key="3">
    <source>
        <dbReference type="Proteomes" id="UP000294697"/>
    </source>
</evidence>
<dbReference type="Proteomes" id="UP000294697">
    <property type="component" value="Unassembled WGS sequence"/>
</dbReference>
<keyword evidence="1" id="KW-1133">Transmembrane helix</keyword>
<accession>A0A4R7YXZ4</accession>
<evidence type="ECO:0000256" key="1">
    <source>
        <dbReference type="SAM" id="Phobius"/>
    </source>
</evidence>
<feature type="transmembrane region" description="Helical" evidence="1">
    <location>
        <begin position="229"/>
        <end position="248"/>
    </location>
</feature>
<dbReference type="OrthoDB" id="2112896at2"/>
<feature type="transmembrane region" description="Helical" evidence="1">
    <location>
        <begin position="72"/>
        <end position="92"/>
    </location>
</feature>
<dbReference type="AlphaFoldDB" id="A0A4R7YXZ4"/>
<reference evidence="2 3" key="1">
    <citation type="submission" date="2019-03" db="EMBL/GenBank/DDBJ databases">
        <title>Subsurface microbial communities from deep shales in Ohio and West Virginia, USA.</title>
        <authorList>
            <person name="Wrighton K."/>
        </authorList>
    </citation>
    <scope>NUCLEOTIDE SEQUENCE [LARGE SCALE GENOMIC DNA]</scope>
    <source>
        <strain evidence="2 3">MSL9.2</strain>
    </source>
</reference>
<dbReference type="RefSeq" id="WP_111570890.1">
    <property type="nucleotide sequence ID" value="NZ_QLME01000001.1"/>
</dbReference>
<feature type="transmembrane region" description="Helical" evidence="1">
    <location>
        <begin position="163"/>
        <end position="181"/>
    </location>
</feature>